<evidence type="ECO:0000313" key="3">
    <source>
        <dbReference type="Proteomes" id="UP001152747"/>
    </source>
</evidence>
<name>A0A9P1MSZ5_9PELO</name>
<feature type="region of interest" description="Disordered" evidence="1">
    <location>
        <begin position="45"/>
        <end position="74"/>
    </location>
</feature>
<gene>
    <name evidence="2" type="ORF">CAMP_LOCUS372</name>
</gene>
<evidence type="ECO:0000313" key="2">
    <source>
        <dbReference type="EMBL" id="CAI5437735.1"/>
    </source>
</evidence>
<protein>
    <submittedName>
        <fullName evidence="2">Uncharacterized protein</fullName>
    </submittedName>
</protein>
<accession>A0A9P1MSZ5</accession>
<dbReference type="Proteomes" id="UP001152747">
    <property type="component" value="Unassembled WGS sequence"/>
</dbReference>
<evidence type="ECO:0000256" key="1">
    <source>
        <dbReference type="SAM" id="MobiDB-lite"/>
    </source>
</evidence>
<comment type="caution">
    <text evidence="2">The sequence shown here is derived from an EMBL/GenBank/DDBJ whole genome shotgun (WGS) entry which is preliminary data.</text>
</comment>
<dbReference type="EMBL" id="CANHGI010000001">
    <property type="protein sequence ID" value="CAI5437735.1"/>
    <property type="molecule type" value="Genomic_DNA"/>
</dbReference>
<feature type="compositionally biased region" description="Low complexity" evidence="1">
    <location>
        <begin position="53"/>
        <end position="67"/>
    </location>
</feature>
<dbReference type="AlphaFoldDB" id="A0A9P1MSZ5"/>
<reference evidence="2" key="1">
    <citation type="submission" date="2022-11" db="EMBL/GenBank/DDBJ databases">
        <authorList>
            <person name="Kikuchi T."/>
        </authorList>
    </citation>
    <scope>NUCLEOTIDE SEQUENCE</scope>
    <source>
        <strain evidence="2">PS1010</strain>
    </source>
</reference>
<organism evidence="2 3">
    <name type="scientific">Caenorhabditis angaria</name>
    <dbReference type="NCBI Taxonomy" id="860376"/>
    <lineage>
        <taxon>Eukaryota</taxon>
        <taxon>Metazoa</taxon>
        <taxon>Ecdysozoa</taxon>
        <taxon>Nematoda</taxon>
        <taxon>Chromadorea</taxon>
        <taxon>Rhabditida</taxon>
        <taxon>Rhabditina</taxon>
        <taxon>Rhabditomorpha</taxon>
        <taxon>Rhabditoidea</taxon>
        <taxon>Rhabditidae</taxon>
        <taxon>Peloderinae</taxon>
        <taxon>Caenorhabditis</taxon>
    </lineage>
</organism>
<proteinExistence type="predicted"/>
<sequence>MAQDQPRNPEGQVVVVEANDVQAELRSRLRQLGFFNLAEQLGLNISTEETEPGELTTTGSETQQEESPNPSPNLNFILARATL</sequence>
<keyword evidence="3" id="KW-1185">Reference proteome</keyword>